<evidence type="ECO:0000313" key="1">
    <source>
        <dbReference type="EMBL" id="SVB47891.1"/>
    </source>
</evidence>
<accession>A0A382ED16</accession>
<organism evidence="1">
    <name type="scientific">marine metagenome</name>
    <dbReference type="NCBI Taxonomy" id="408172"/>
    <lineage>
        <taxon>unclassified sequences</taxon>
        <taxon>metagenomes</taxon>
        <taxon>ecological metagenomes</taxon>
    </lineage>
</organism>
<reference evidence="1" key="1">
    <citation type="submission" date="2018-05" db="EMBL/GenBank/DDBJ databases">
        <authorList>
            <person name="Lanie J.A."/>
            <person name="Ng W.-L."/>
            <person name="Kazmierczak K.M."/>
            <person name="Andrzejewski T.M."/>
            <person name="Davidsen T.M."/>
            <person name="Wayne K.J."/>
            <person name="Tettelin H."/>
            <person name="Glass J.I."/>
            <person name="Rusch D."/>
            <person name="Podicherti R."/>
            <person name="Tsui H.-C.T."/>
            <person name="Winkler M.E."/>
        </authorList>
    </citation>
    <scope>NUCLEOTIDE SEQUENCE</scope>
</reference>
<proteinExistence type="predicted"/>
<protein>
    <submittedName>
        <fullName evidence="1">Uncharacterized protein</fullName>
    </submittedName>
</protein>
<gene>
    <name evidence="1" type="ORF">METZ01_LOCUS200745</name>
</gene>
<dbReference type="AlphaFoldDB" id="A0A382ED16"/>
<name>A0A382ED16_9ZZZZ</name>
<sequence>MVIIKAINDIVSGISAIVSDLMAGTQDLSGVYKDACRSIRLESKMNNRKEMNSLLKTAGIKVEDLDKYLA</sequence>
<dbReference type="EMBL" id="UINC01043613">
    <property type="protein sequence ID" value="SVB47891.1"/>
    <property type="molecule type" value="Genomic_DNA"/>
</dbReference>